<feature type="non-terminal residue" evidence="2">
    <location>
        <position position="1"/>
    </location>
</feature>
<dbReference type="EMBL" id="AVOT02139498">
    <property type="protein sequence ID" value="MBW0590670.1"/>
    <property type="molecule type" value="Genomic_DNA"/>
</dbReference>
<comment type="caution">
    <text evidence="2">The sequence shown here is derived from an EMBL/GenBank/DDBJ whole genome shotgun (WGS) entry which is preliminary data.</text>
</comment>
<evidence type="ECO:0000313" key="2">
    <source>
        <dbReference type="EMBL" id="MBW0590670.1"/>
    </source>
</evidence>
<feature type="region of interest" description="Disordered" evidence="1">
    <location>
        <begin position="168"/>
        <end position="227"/>
    </location>
</feature>
<dbReference type="Proteomes" id="UP000765509">
    <property type="component" value="Unassembled WGS sequence"/>
</dbReference>
<accession>A0A9Q3KYY3</accession>
<protein>
    <submittedName>
        <fullName evidence="2">Uncharacterized protein</fullName>
    </submittedName>
</protein>
<keyword evidence="3" id="KW-1185">Reference proteome</keyword>
<evidence type="ECO:0000256" key="1">
    <source>
        <dbReference type="SAM" id="MobiDB-lite"/>
    </source>
</evidence>
<gene>
    <name evidence="2" type="ORF">O181_130385</name>
</gene>
<name>A0A9Q3KYY3_9BASI</name>
<organism evidence="2 3">
    <name type="scientific">Austropuccinia psidii MF-1</name>
    <dbReference type="NCBI Taxonomy" id="1389203"/>
    <lineage>
        <taxon>Eukaryota</taxon>
        <taxon>Fungi</taxon>
        <taxon>Dikarya</taxon>
        <taxon>Basidiomycota</taxon>
        <taxon>Pucciniomycotina</taxon>
        <taxon>Pucciniomycetes</taxon>
        <taxon>Pucciniales</taxon>
        <taxon>Sphaerophragmiaceae</taxon>
        <taxon>Austropuccinia</taxon>
    </lineage>
</organism>
<dbReference type="OrthoDB" id="3045408at2759"/>
<evidence type="ECO:0000313" key="3">
    <source>
        <dbReference type="Proteomes" id="UP000765509"/>
    </source>
</evidence>
<feature type="compositionally biased region" description="Acidic residues" evidence="1">
    <location>
        <begin position="183"/>
        <end position="205"/>
    </location>
</feature>
<reference evidence="2" key="1">
    <citation type="submission" date="2021-03" db="EMBL/GenBank/DDBJ databases">
        <title>Draft genome sequence of rust myrtle Austropuccinia psidii MF-1, a brazilian biotype.</title>
        <authorList>
            <person name="Quecine M.C."/>
            <person name="Pachon D.M.R."/>
            <person name="Bonatelli M.L."/>
            <person name="Correr F.H."/>
            <person name="Franceschini L.M."/>
            <person name="Leite T.F."/>
            <person name="Margarido G.R.A."/>
            <person name="Almeida C.A."/>
            <person name="Ferrarezi J.A."/>
            <person name="Labate C.A."/>
        </authorList>
    </citation>
    <scope>NUCLEOTIDE SEQUENCE</scope>
    <source>
        <strain evidence="2">MF-1</strain>
    </source>
</reference>
<proteinExistence type="predicted"/>
<dbReference type="AlphaFoldDB" id="A0A9Q3KYY3"/>
<sequence length="246" mass="28502">LKNIRYEFGVAQHFPQRYLKILANVDAHSDDEKDPVANKYYIKKLECRSKNATIFMRRLDEEMQKVEQMDGKSSQRHQRHIPETPLKSVCTRVPKRLPIDFYNPSWFNDCPAGQKTIICDAFNVAFLPNASESLRGIQHPDEKLSDRRFTEKYWDRLIVPYDISHEIPQEEELEELDGRVSDESEEISSDDGSEGENDNEDEEPPPPESGINELSDNDTDMAHAEDTNCYVVSQGYNSLENEWSGW</sequence>